<dbReference type="Proteomes" id="UP001331761">
    <property type="component" value="Unassembled WGS sequence"/>
</dbReference>
<reference evidence="2 3" key="1">
    <citation type="submission" date="2019-10" db="EMBL/GenBank/DDBJ databases">
        <title>Assembly and Annotation for the nematode Trichostrongylus colubriformis.</title>
        <authorList>
            <person name="Martin J."/>
        </authorList>
    </citation>
    <scope>NUCLEOTIDE SEQUENCE [LARGE SCALE GENOMIC DNA]</scope>
    <source>
        <strain evidence="2">G859</strain>
        <tissue evidence="2">Whole worm</tissue>
    </source>
</reference>
<dbReference type="AlphaFoldDB" id="A0AAN8FKB2"/>
<evidence type="ECO:0000313" key="3">
    <source>
        <dbReference type="Proteomes" id="UP001331761"/>
    </source>
</evidence>
<sequence>MEIRDSLCDLGRMEIPRPQFRGMQFIATRGKLGFYKTIRESGSKYGLQVRPQGPRRPVLNNDIFLKPSTVKEETAEDTSASESRIANRPPVSRAKPTDTERDKNIQNSGPRNQPIRVELEPDYPSDYVPPHMRINQGYSKNQKTTMF</sequence>
<feature type="region of interest" description="Disordered" evidence="1">
    <location>
        <begin position="43"/>
        <end position="147"/>
    </location>
</feature>
<proteinExistence type="predicted"/>
<comment type="caution">
    <text evidence="2">The sequence shown here is derived from an EMBL/GenBank/DDBJ whole genome shotgun (WGS) entry which is preliminary data.</text>
</comment>
<organism evidence="2 3">
    <name type="scientific">Trichostrongylus colubriformis</name>
    <name type="common">Black scour worm</name>
    <dbReference type="NCBI Taxonomy" id="6319"/>
    <lineage>
        <taxon>Eukaryota</taxon>
        <taxon>Metazoa</taxon>
        <taxon>Ecdysozoa</taxon>
        <taxon>Nematoda</taxon>
        <taxon>Chromadorea</taxon>
        <taxon>Rhabditida</taxon>
        <taxon>Rhabditina</taxon>
        <taxon>Rhabditomorpha</taxon>
        <taxon>Strongyloidea</taxon>
        <taxon>Trichostrongylidae</taxon>
        <taxon>Trichostrongylus</taxon>
    </lineage>
</organism>
<gene>
    <name evidence="2" type="ORF">GCK32_000126</name>
</gene>
<feature type="compositionally biased region" description="Polar residues" evidence="1">
    <location>
        <begin position="136"/>
        <end position="147"/>
    </location>
</feature>
<name>A0AAN8FKB2_TRICO</name>
<feature type="compositionally biased region" description="Basic and acidic residues" evidence="1">
    <location>
        <begin position="95"/>
        <end position="104"/>
    </location>
</feature>
<protein>
    <submittedName>
        <fullName evidence="2">Uncharacterized protein</fullName>
    </submittedName>
</protein>
<accession>A0AAN8FKB2</accession>
<evidence type="ECO:0000313" key="2">
    <source>
        <dbReference type="EMBL" id="KAK5980025.1"/>
    </source>
</evidence>
<dbReference type="EMBL" id="WIXE01007861">
    <property type="protein sequence ID" value="KAK5980025.1"/>
    <property type="molecule type" value="Genomic_DNA"/>
</dbReference>
<evidence type="ECO:0000256" key="1">
    <source>
        <dbReference type="SAM" id="MobiDB-lite"/>
    </source>
</evidence>
<keyword evidence="3" id="KW-1185">Reference proteome</keyword>